<gene>
    <name evidence="3" type="ORF">C7B82_10575</name>
</gene>
<accession>A0A2T1EAR6</accession>
<reference evidence="4" key="1">
    <citation type="submission" date="2018-02" db="EMBL/GenBank/DDBJ databases">
        <authorList>
            <person name="Moore K."/>
            <person name="Momper L."/>
        </authorList>
    </citation>
    <scope>NUCLEOTIDE SEQUENCE [LARGE SCALE GENOMIC DNA]</scope>
    <source>
        <strain evidence="4">ULC18</strain>
    </source>
</reference>
<feature type="compositionally biased region" description="Low complexity" evidence="1">
    <location>
        <begin position="1"/>
        <end position="21"/>
    </location>
</feature>
<organism evidence="3 4">
    <name type="scientific">Stenomitos frigidus ULC18</name>
    <dbReference type="NCBI Taxonomy" id="2107698"/>
    <lineage>
        <taxon>Bacteria</taxon>
        <taxon>Bacillati</taxon>
        <taxon>Cyanobacteriota</taxon>
        <taxon>Cyanophyceae</taxon>
        <taxon>Leptolyngbyales</taxon>
        <taxon>Leptolyngbyaceae</taxon>
        <taxon>Stenomitos</taxon>
    </lineage>
</organism>
<feature type="region of interest" description="Disordered" evidence="1">
    <location>
        <begin position="92"/>
        <end position="124"/>
    </location>
</feature>
<dbReference type="AlphaFoldDB" id="A0A2T1EAR6"/>
<evidence type="ECO:0000256" key="1">
    <source>
        <dbReference type="SAM" id="MobiDB-lite"/>
    </source>
</evidence>
<sequence length="348" mass="39533">MFPTASSQISESQTSESQAARSQDDLSVLSIPELPSQETSITDLKSCPSTEPSRPNRMIQAVVIVVAIAMGLTVFSGVVYVILAKLEVLQRSQPSTVESTQPRLNQDEQSIPKAESPTDTQNGNEMQAKMLLDRARRLAVGNRFEDAIAEASKIPVNSLLYQQAQQAINQWSGQSLQQEEEQRALQQKLEAMHESNQKHLQLTQQALDQNDWETALQEVNQINANQTNQNSLWQQRRDDMVQKIEPYQHEHKAQDFLDDGELENAMYEANQLPKVAPWKEKTDIITDQVKQKLADKEVAKKWNMRCQTLTQNNISRCPNLDELKELVDFLPPARWLPRLNSPGRKSKH</sequence>
<keyword evidence="4" id="KW-1185">Reference proteome</keyword>
<dbReference type="EMBL" id="PVWK01000058">
    <property type="protein sequence ID" value="PSB29793.1"/>
    <property type="molecule type" value="Genomic_DNA"/>
</dbReference>
<reference evidence="3 4" key="2">
    <citation type="submission" date="2018-03" db="EMBL/GenBank/DDBJ databases">
        <title>The ancient ancestry and fast evolution of plastids.</title>
        <authorList>
            <person name="Moore K.R."/>
            <person name="Magnabosco C."/>
            <person name="Momper L."/>
            <person name="Gold D.A."/>
            <person name="Bosak T."/>
            <person name="Fournier G.P."/>
        </authorList>
    </citation>
    <scope>NUCLEOTIDE SEQUENCE [LARGE SCALE GENOMIC DNA]</scope>
    <source>
        <strain evidence="3 4">ULC18</strain>
    </source>
</reference>
<evidence type="ECO:0000313" key="3">
    <source>
        <dbReference type="EMBL" id="PSB29793.1"/>
    </source>
</evidence>
<feature type="transmembrane region" description="Helical" evidence="2">
    <location>
        <begin position="58"/>
        <end position="83"/>
    </location>
</feature>
<feature type="compositionally biased region" description="Polar residues" evidence="1">
    <location>
        <begin position="36"/>
        <end position="53"/>
    </location>
</feature>
<protein>
    <recommendedName>
        <fullName evidence="5">Chromosome segregation ATPase</fullName>
    </recommendedName>
</protein>
<evidence type="ECO:0000313" key="4">
    <source>
        <dbReference type="Proteomes" id="UP000239576"/>
    </source>
</evidence>
<feature type="region of interest" description="Disordered" evidence="1">
    <location>
        <begin position="1"/>
        <end position="53"/>
    </location>
</feature>
<proteinExistence type="predicted"/>
<keyword evidence="2" id="KW-0472">Membrane</keyword>
<name>A0A2T1EAR6_9CYAN</name>
<comment type="caution">
    <text evidence="3">The sequence shown here is derived from an EMBL/GenBank/DDBJ whole genome shotgun (WGS) entry which is preliminary data.</text>
</comment>
<evidence type="ECO:0008006" key="5">
    <source>
        <dbReference type="Google" id="ProtNLM"/>
    </source>
</evidence>
<dbReference type="Proteomes" id="UP000239576">
    <property type="component" value="Unassembled WGS sequence"/>
</dbReference>
<keyword evidence="2" id="KW-0812">Transmembrane</keyword>
<keyword evidence="2" id="KW-1133">Transmembrane helix</keyword>
<evidence type="ECO:0000256" key="2">
    <source>
        <dbReference type="SAM" id="Phobius"/>
    </source>
</evidence>
<feature type="compositionally biased region" description="Polar residues" evidence="1">
    <location>
        <begin position="92"/>
        <end position="109"/>
    </location>
</feature>